<feature type="transmembrane region" description="Helical" evidence="1">
    <location>
        <begin position="67"/>
        <end position="90"/>
    </location>
</feature>
<keyword evidence="3" id="KW-1185">Reference proteome</keyword>
<comment type="caution">
    <text evidence="2">The sequence shown here is derived from an EMBL/GenBank/DDBJ whole genome shotgun (WGS) entry which is preliminary data.</text>
</comment>
<keyword evidence="1" id="KW-1133">Transmembrane helix</keyword>
<keyword evidence="1" id="KW-0472">Membrane</keyword>
<dbReference type="RefSeq" id="WP_210245080.1">
    <property type="nucleotide sequence ID" value="NZ_BJZT01000036.1"/>
</dbReference>
<feature type="transmembrane region" description="Helical" evidence="1">
    <location>
        <begin position="39"/>
        <end position="61"/>
    </location>
</feature>
<evidence type="ECO:0000313" key="3">
    <source>
        <dbReference type="Proteomes" id="UP000321258"/>
    </source>
</evidence>
<reference evidence="2 3" key="1">
    <citation type="submission" date="2019-07" db="EMBL/GenBank/DDBJ databases">
        <title>Whole genome shotgun sequence of Methylobacterium haplocladii NBRC 107714.</title>
        <authorList>
            <person name="Hosoyama A."/>
            <person name="Uohara A."/>
            <person name="Ohji S."/>
            <person name="Ichikawa N."/>
        </authorList>
    </citation>
    <scope>NUCLEOTIDE SEQUENCE [LARGE SCALE GENOMIC DNA]</scope>
    <source>
        <strain evidence="2 3">NBRC 107714</strain>
    </source>
</reference>
<dbReference type="Proteomes" id="UP000321258">
    <property type="component" value="Unassembled WGS sequence"/>
</dbReference>
<feature type="transmembrane region" description="Helical" evidence="1">
    <location>
        <begin position="6"/>
        <end position="27"/>
    </location>
</feature>
<dbReference type="GO" id="GO:0098662">
    <property type="term" value="P:inorganic cation transmembrane transport"/>
    <property type="evidence" value="ECO:0007669"/>
    <property type="project" value="InterPro"/>
</dbReference>
<organism evidence="2 3">
    <name type="scientific">Methylobacterium haplocladii</name>
    <dbReference type="NCBI Taxonomy" id="1176176"/>
    <lineage>
        <taxon>Bacteria</taxon>
        <taxon>Pseudomonadati</taxon>
        <taxon>Pseudomonadota</taxon>
        <taxon>Alphaproteobacteria</taxon>
        <taxon>Hyphomicrobiales</taxon>
        <taxon>Methylobacteriaceae</taxon>
        <taxon>Methylobacterium</taxon>
    </lineage>
</organism>
<sequence>MSATDILLCGLLGLTIASVWLGCLATLRLPAALDRLHAVSFVNIAGGGGLTLACFVADGVSVRSMKVLGLTLLLVVAGAALSHATGRALLIREGRKA</sequence>
<evidence type="ECO:0000256" key="1">
    <source>
        <dbReference type="SAM" id="Phobius"/>
    </source>
</evidence>
<dbReference type="EMBL" id="BJZT01000036">
    <property type="protein sequence ID" value="GEP00853.1"/>
    <property type="molecule type" value="Genomic_DNA"/>
</dbReference>
<proteinExistence type="predicted"/>
<name>A0A512IT40_9HYPH</name>
<gene>
    <name evidence="2" type="ORF">MHA02_32400</name>
</gene>
<dbReference type="Pfam" id="PF03334">
    <property type="entry name" value="PhaG_MnhG_YufB"/>
    <property type="match status" value="1"/>
</dbReference>
<dbReference type="InterPro" id="IPR005133">
    <property type="entry name" value="PhaG_MnhG_YufB"/>
</dbReference>
<evidence type="ECO:0008006" key="4">
    <source>
        <dbReference type="Google" id="ProtNLM"/>
    </source>
</evidence>
<keyword evidence="1" id="KW-0812">Transmembrane</keyword>
<evidence type="ECO:0000313" key="2">
    <source>
        <dbReference type="EMBL" id="GEP00853.1"/>
    </source>
</evidence>
<protein>
    <recommendedName>
        <fullName evidence="4">Cation:proton antiporter</fullName>
    </recommendedName>
</protein>
<dbReference type="GO" id="GO:0015297">
    <property type="term" value="F:antiporter activity"/>
    <property type="evidence" value="ECO:0007669"/>
    <property type="project" value="InterPro"/>
</dbReference>
<accession>A0A512IT40</accession>
<dbReference type="AlphaFoldDB" id="A0A512IT40"/>